<protein>
    <recommendedName>
        <fullName evidence="4">SGNH hydrolase-type esterase domain-containing protein</fullName>
    </recommendedName>
</protein>
<feature type="disulfide bond" evidence="2">
    <location>
        <begin position="276"/>
        <end position="300"/>
    </location>
</feature>
<dbReference type="Gene3D" id="3.40.50.1110">
    <property type="entry name" value="SGNH hydrolase"/>
    <property type="match status" value="1"/>
</dbReference>
<evidence type="ECO:0000256" key="1">
    <source>
        <dbReference type="PIRSR" id="PIRSR637460-1"/>
    </source>
</evidence>
<evidence type="ECO:0000256" key="2">
    <source>
        <dbReference type="PIRSR" id="PIRSR637460-2"/>
    </source>
</evidence>
<feature type="active site" evidence="1">
    <location>
        <position position="486"/>
    </location>
</feature>
<feature type="region of interest" description="Disordered" evidence="3">
    <location>
        <begin position="153"/>
        <end position="181"/>
    </location>
</feature>
<feature type="domain" description="SGNH hydrolase-type esterase" evidence="4">
    <location>
        <begin position="257"/>
        <end position="494"/>
    </location>
</feature>
<dbReference type="Proteomes" id="UP000244201">
    <property type="component" value="Chromosome"/>
</dbReference>
<proteinExistence type="predicted"/>
<gene>
    <name evidence="5" type="ORF">SLUN_04850</name>
</gene>
<feature type="compositionally biased region" description="Basic and acidic residues" evidence="3">
    <location>
        <begin position="161"/>
        <end position="181"/>
    </location>
</feature>
<dbReference type="GO" id="GO:0004806">
    <property type="term" value="F:triacylglycerol lipase activity"/>
    <property type="evidence" value="ECO:0007669"/>
    <property type="project" value="TreeGrafter"/>
</dbReference>
<evidence type="ECO:0000256" key="3">
    <source>
        <dbReference type="SAM" id="MobiDB-lite"/>
    </source>
</evidence>
<evidence type="ECO:0000313" key="6">
    <source>
        <dbReference type="Proteomes" id="UP000244201"/>
    </source>
</evidence>
<dbReference type="InterPro" id="IPR013830">
    <property type="entry name" value="SGNH_hydro"/>
</dbReference>
<feature type="active site" description="Nucleophile" evidence="1">
    <location>
        <position position="261"/>
    </location>
</feature>
<evidence type="ECO:0000313" key="5">
    <source>
        <dbReference type="EMBL" id="AVZ71619.1"/>
    </source>
</evidence>
<accession>A0A2R4SXN2</accession>
<dbReference type="SUPFAM" id="SSF52266">
    <property type="entry name" value="SGNH hydrolase"/>
    <property type="match status" value="1"/>
</dbReference>
<feature type="region of interest" description="Disordered" evidence="3">
    <location>
        <begin position="18"/>
        <end position="39"/>
    </location>
</feature>
<keyword evidence="2" id="KW-1015">Disulfide bond</keyword>
<evidence type="ECO:0000259" key="4">
    <source>
        <dbReference type="Pfam" id="PF13472"/>
    </source>
</evidence>
<reference evidence="5 6" key="1">
    <citation type="submission" date="2018-01" db="EMBL/GenBank/DDBJ databases">
        <title>Complete genome sequence of Streptomyces lunaelactis MM109T, a Ferroverdin A producer isolated from cave moonmilk deposits.</title>
        <authorList>
            <person name="Naome A."/>
            <person name="Martinet L."/>
            <person name="Maciejewska M."/>
            <person name="Anderssen S."/>
            <person name="Adam D."/>
            <person name="Tenconi E."/>
            <person name="Deflandre B."/>
            <person name="Arguelles-Arias A."/>
            <person name="Calusinska M."/>
            <person name="Copieters W."/>
            <person name="Karim L."/>
            <person name="Hanikenne M."/>
            <person name="Baurain D."/>
            <person name="van Wezel G."/>
            <person name="Smargiasso N."/>
            <person name="de Pauw E."/>
            <person name="Delfosse P."/>
            <person name="Rigali S."/>
        </authorList>
    </citation>
    <scope>NUCLEOTIDE SEQUENCE [LARGE SCALE GENOMIC DNA]</scope>
    <source>
        <strain evidence="5 6">MM109</strain>
    </source>
</reference>
<keyword evidence="6" id="KW-1185">Reference proteome</keyword>
<feature type="disulfide bond" evidence="2">
    <location>
        <begin position="415"/>
        <end position="465"/>
    </location>
</feature>
<organism evidence="5 6">
    <name type="scientific">Streptomyces lunaelactis</name>
    <dbReference type="NCBI Taxonomy" id="1535768"/>
    <lineage>
        <taxon>Bacteria</taxon>
        <taxon>Bacillati</taxon>
        <taxon>Actinomycetota</taxon>
        <taxon>Actinomycetes</taxon>
        <taxon>Kitasatosporales</taxon>
        <taxon>Streptomycetaceae</taxon>
        <taxon>Streptomyces</taxon>
    </lineage>
</organism>
<name>A0A2R4SXN2_9ACTN</name>
<dbReference type="GO" id="GO:0019433">
    <property type="term" value="P:triglyceride catabolic process"/>
    <property type="evidence" value="ECO:0007669"/>
    <property type="project" value="TreeGrafter"/>
</dbReference>
<feature type="disulfide bond" evidence="2">
    <location>
        <begin position="347"/>
        <end position="360"/>
    </location>
</feature>
<dbReference type="InterPro" id="IPR037460">
    <property type="entry name" value="SEST-like"/>
</dbReference>
<dbReference type="AlphaFoldDB" id="A0A2R4SXN2"/>
<dbReference type="InterPro" id="IPR036514">
    <property type="entry name" value="SGNH_hydro_sf"/>
</dbReference>
<sequence length="512" mass="54694">MAQHPLDERYLEATKHMAAAERLEDPSPLRSHAGEPAHKTCAESWNAAHPGEVRLVSDAPIANATTPTPDLPATPVSTIAATGLDLPVAHRSLDRIDAPDKWSHRRRPRHLGLEPGRDGRRARGFFPHGPHEGTSRNEPLISVVRQKGIKPTLRRSPTRPLHWDEPGDWERRSDKREEPAELRGTRACIRPSHLYWQAESPDSEQRKHVKPRITRLSRYRAAALSAAVTSGALALAMMPSVSANAAPQNTSSLDYVALGDSYAAAPGVPEQIDPVCARSSSNYPHLVGAQNKAHLTDVTCSGATTAALAVAQGAAPAQYDALSRKTDLVTVSIGGNDIGFSAVLGRCAALSADAPSASPCRDHFTQGGTDKVEQSIAATAPKVSQVIAEIHRRAPRARVFMVGYPSLFPDSGVGCTSPSVPIAAGDFAYLRDKTKSLNAMVAGRAKLGGATYVDTYRPTIGHDMCRPVGERWIENLAAQKPAAPAHPNAQGEQAMATAVYRALSQCGGAHRA</sequence>
<dbReference type="Pfam" id="PF13472">
    <property type="entry name" value="Lipase_GDSL_2"/>
    <property type="match status" value="1"/>
</dbReference>
<dbReference type="CDD" id="cd01823">
    <property type="entry name" value="SEST_like"/>
    <property type="match status" value="1"/>
</dbReference>
<dbReference type="EMBL" id="CP026304">
    <property type="protein sequence ID" value="AVZ71619.1"/>
    <property type="molecule type" value="Genomic_DNA"/>
</dbReference>
<dbReference type="PANTHER" id="PTHR37981">
    <property type="entry name" value="LIPASE 2"/>
    <property type="match status" value="1"/>
</dbReference>
<dbReference type="PANTHER" id="PTHR37981:SF1">
    <property type="entry name" value="SGNH HYDROLASE-TYPE ESTERASE DOMAIN-CONTAINING PROTEIN"/>
    <property type="match status" value="1"/>
</dbReference>
<dbReference type="KEGG" id="slk:SLUN_04850"/>